<dbReference type="Proteomes" id="UP000006565">
    <property type="component" value="Chromosome"/>
</dbReference>
<protein>
    <submittedName>
        <fullName evidence="2">Uncharacterized protein</fullName>
    </submittedName>
</protein>
<feature type="transmembrane region" description="Helical" evidence="1">
    <location>
        <begin position="6"/>
        <end position="33"/>
    </location>
</feature>
<sequence length="66" mass="7476">MLLVGSLAISAVFFMAGLPFFFMFLFIPLIPLFGRQRKAKKCPLCGWTTYGDEIYCPYDGTALEEE</sequence>
<keyword evidence="3" id="KW-1185">Reference proteome</keyword>
<dbReference type="RefSeq" id="WP_013328996.1">
    <property type="nucleotide sequence ID" value="NC_014507.1"/>
</dbReference>
<dbReference type="EMBL" id="CP002117">
    <property type="protein sequence ID" value="ADN35818.1"/>
    <property type="molecule type" value="Genomic_DNA"/>
</dbReference>
<dbReference type="GeneID" id="9743515"/>
<dbReference type="HOGENOM" id="CLU_189628_0_0_2"/>
<name>E1RKG5_METP4</name>
<dbReference type="STRING" id="679926.Mpet_1051"/>
<accession>E1RKG5</accession>
<gene>
    <name evidence="2" type="ordered locus">Mpet_1051</name>
</gene>
<dbReference type="KEGG" id="mpi:Mpet_1051"/>
<evidence type="ECO:0000313" key="3">
    <source>
        <dbReference type="Proteomes" id="UP000006565"/>
    </source>
</evidence>
<keyword evidence="1" id="KW-0472">Membrane</keyword>
<proteinExistence type="predicted"/>
<evidence type="ECO:0000313" key="2">
    <source>
        <dbReference type="EMBL" id="ADN35818.1"/>
    </source>
</evidence>
<keyword evidence="1" id="KW-0812">Transmembrane</keyword>
<organism evidence="2 3">
    <name type="scientific">Methanolacinia petrolearia (strain DSM 11571 / OCM 486 / SEBR 4847)</name>
    <name type="common">Methanoplanus petrolearius</name>
    <dbReference type="NCBI Taxonomy" id="679926"/>
    <lineage>
        <taxon>Archaea</taxon>
        <taxon>Methanobacteriati</taxon>
        <taxon>Methanobacteriota</taxon>
        <taxon>Stenosarchaea group</taxon>
        <taxon>Methanomicrobia</taxon>
        <taxon>Methanomicrobiales</taxon>
        <taxon>Methanomicrobiaceae</taxon>
        <taxon>Methanolacinia</taxon>
    </lineage>
</organism>
<evidence type="ECO:0000256" key="1">
    <source>
        <dbReference type="SAM" id="Phobius"/>
    </source>
</evidence>
<dbReference type="AlphaFoldDB" id="E1RKG5"/>
<dbReference type="eggNOG" id="arCOG09272">
    <property type="taxonomic scope" value="Archaea"/>
</dbReference>
<keyword evidence="1" id="KW-1133">Transmembrane helix</keyword>
<reference evidence="2 3" key="1">
    <citation type="journal article" date="2010" name="Stand. Genomic Sci.">
        <title>Complete genome sequence of Methanoplanus petrolearius type strain (SEBR 4847).</title>
        <authorList>
            <person name="Brambilla E."/>
            <person name="Djao O.D."/>
            <person name="Daligault H."/>
            <person name="Lapidus A."/>
            <person name="Lucas S."/>
            <person name="Hammon N."/>
            <person name="Nolan M."/>
            <person name="Tice H."/>
            <person name="Cheng J.F."/>
            <person name="Han C."/>
            <person name="Tapia R."/>
            <person name="Goodwin L."/>
            <person name="Pitluck S."/>
            <person name="Liolios K."/>
            <person name="Ivanova N."/>
            <person name="Mavromatis K."/>
            <person name="Mikhailova N."/>
            <person name="Pati A."/>
            <person name="Chen A."/>
            <person name="Palaniappan K."/>
            <person name="Land M."/>
            <person name="Hauser L."/>
            <person name="Chang Y.J."/>
            <person name="Jeffries C.D."/>
            <person name="Rohde M."/>
            <person name="Spring S."/>
            <person name="Sikorski J."/>
            <person name="Goker M."/>
            <person name="Woyke T."/>
            <person name="Bristow J."/>
            <person name="Eisen J.A."/>
            <person name="Markowitz V."/>
            <person name="Hugenholtz P."/>
            <person name="Kyrpides N.C."/>
            <person name="Klenk H.P."/>
        </authorList>
    </citation>
    <scope>NUCLEOTIDE SEQUENCE [LARGE SCALE GENOMIC DNA]</scope>
    <source>
        <strain evidence="3">DSM 11571 / OCM 486 / SEBR 4847</strain>
    </source>
</reference>